<dbReference type="EMBL" id="BONF01000054">
    <property type="protein sequence ID" value="GIF85880.1"/>
    <property type="molecule type" value="Genomic_DNA"/>
</dbReference>
<sequence length="75" mass="8137">MKERCSACLRAACSASAMVTRRLRATLARLDGLGIHFLHIHSPHADALPVFVAQLRHGRRSKPTAGTDHAAKRPA</sequence>
<reference evidence="1 2" key="1">
    <citation type="submission" date="2021-01" db="EMBL/GenBank/DDBJ databases">
        <title>Whole genome shotgun sequence of Catellatospora bangladeshensis NBRC 107357.</title>
        <authorList>
            <person name="Komaki H."/>
            <person name="Tamura T."/>
        </authorList>
    </citation>
    <scope>NUCLEOTIDE SEQUENCE [LARGE SCALE GENOMIC DNA]</scope>
    <source>
        <strain evidence="1 2">NBRC 107357</strain>
    </source>
</reference>
<accession>A0A8J3NPF4</accession>
<evidence type="ECO:0000313" key="1">
    <source>
        <dbReference type="EMBL" id="GIF85880.1"/>
    </source>
</evidence>
<name>A0A8J3NPF4_9ACTN</name>
<comment type="caution">
    <text evidence="1">The sequence shown here is derived from an EMBL/GenBank/DDBJ whole genome shotgun (WGS) entry which is preliminary data.</text>
</comment>
<proteinExistence type="predicted"/>
<organism evidence="1 2">
    <name type="scientific">Catellatospora bangladeshensis</name>
    <dbReference type="NCBI Taxonomy" id="310355"/>
    <lineage>
        <taxon>Bacteria</taxon>
        <taxon>Bacillati</taxon>
        <taxon>Actinomycetota</taxon>
        <taxon>Actinomycetes</taxon>
        <taxon>Micromonosporales</taxon>
        <taxon>Micromonosporaceae</taxon>
        <taxon>Catellatospora</taxon>
    </lineage>
</organism>
<dbReference type="Proteomes" id="UP000601223">
    <property type="component" value="Unassembled WGS sequence"/>
</dbReference>
<dbReference type="AlphaFoldDB" id="A0A8J3NPF4"/>
<gene>
    <name evidence="1" type="ORF">Cba03nite_72290</name>
</gene>
<dbReference type="RefSeq" id="WP_203756405.1">
    <property type="nucleotide sequence ID" value="NZ_BONF01000054.1"/>
</dbReference>
<protein>
    <submittedName>
        <fullName evidence="1">Uncharacterized protein</fullName>
    </submittedName>
</protein>
<evidence type="ECO:0000313" key="2">
    <source>
        <dbReference type="Proteomes" id="UP000601223"/>
    </source>
</evidence>
<keyword evidence="2" id="KW-1185">Reference proteome</keyword>